<feature type="compositionally biased region" description="Polar residues" evidence="1">
    <location>
        <begin position="114"/>
        <end position="124"/>
    </location>
</feature>
<dbReference type="GO" id="GO:0005763">
    <property type="term" value="C:mitochondrial small ribosomal subunit"/>
    <property type="evidence" value="ECO:0007669"/>
    <property type="project" value="TreeGrafter"/>
</dbReference>
<evidence type="ECO:0000256" key="1">
    <source>
        <dbReference type="SAM" id="MobiDB-lite"/>
    </source>
</evidence>
<dbReference type="GO" id="GO:0032543">
    <property type="term" value="P:mitochondrial translation"/>
    <property type="evidence" value="ECO:0007669"/>
    <property type="project" value="TreeGrafter"/>
</dbReference>
<gene>
    <name evidence="3" type="ORF">BP5553_01550</name>
</gene>
<feature type="compositionally biased region" description="Low complexity" evidence="1">
    <location>
        <begin position="102"/>
        <end position="113"/>
    </location>
</feature>
<reference evidence="3 4" key="1">
    <citation type="journal article" date="2018" name="IMA Fungus">
        <title>IMA Genome-F 9: Draft genome sequence of Annulohypoxylon stygium, Aspergillus mulundensis, Berkeleyomyces basicola (syn. Thielaviopsis basicola), Ceratocystis smalleyi, two Cercospora beticola strains, Coleophoma cylindrospora, Fusarium fracticaudum, Phialophora cf. hyalina, and Morchella septimelata.</title>
        <authorList>
            <person name="Wingfield B.D."/>
            <person name="Bills G.F."/>
            <person name="Dong Y."/>
            <person name="Huang W."/>
            <person name="Nel W.J."/>
            <person name="Swalarsk-Parry B.S."/>
            <person name="Vaghefi N."/>
            <person name="Wilken P.M."/>
            <person name="An Z."/>
            <person name="de Beer Z.W."/>
            <person name="De Vos L."/>
            <person name="Chen L."/>
            <person name="Duong T.A."/>
            <person name="Gao Y."/>
            <person name="Hammerbacher A."/>
            <person name="Kikkert J.R."/>
            <person name="Li Y."/>
            <person name="Li H."/>
            <person name="Li K."/>
            <person name="Li Q."/>
            <person name="Liu X."/>
            <person name="Ma X."/>
            <person name="Naidoo K."/>
            <person name="Pethybridge S.J."/>
            <person name="Sun J."/>
            <person name="Steenkamp E.T."/>
            <person name="van der Nest M.A."/>
            <person name="van Wyk S."/>
            <person name="Wingfield M.J."/>
            <person name="Xiong C."/>
            <person name="Yue Q."/>
            <person name="Zhang X."/>
        </authorList>
    </citation>
    <scope>NUCLEOTIDE SEQUENCE [LARGE SCALE GENOMIC DNA]</scope>
    <source>
        <strain evidence="3 4">BP 5553</strain>
    </source>
</reference>
<dbReference type="EMBL" id="NPIC01000001">
    <property type="protein sequence ID" value="RDL41571.1"/>
    <property type="molecule type" value="Genomic_DNA"/>
</dbReference>
<accession>A0A370U1C3</accession>
<dbReference type="STRING" id="2656787.A0A370U1C3"/>
<dbReference type="InterPro" id="IPR040233">
    <property type="entry name" value="CCD97-like_C"/>
</dbReference>
<keyword evidence="4" id="KW-1185">Reference proteome</keyword>
<feature type="region of interest" description="Disordered" evidence="1">
    <location>
        <begin position="319"/>
        <end position="348"/>
    </location>
</feature>
<feature type="compositionally biased region" description="Polar residues" evidence="1">
    <location>
        <begin position="327"/>
        <end position="338"/>
    </location>
</feature>
<feature type="compositionally biased region" description="Pro residues" evidence="1">
    <location>
        <begin position="7"/>
        <end position="22"/>
    </location>
</feature>
<evidence type="ECO:0000313" key="3">
    <source>
        <dbReference type="EMBL" id="RDL41571.1"/>
    </source>
</evidence>
<dbReference type="GeneID" id="43594399"/>
<dbReference type="Pfam" id="PF12298">
    <property type="entry name" value="Bot1p"/>
    <property type="match status" value="1"/>
</dbReference>
<dbReference type="GO" id="GO:0003735">
    <property type="term" value="F:structural constituent of ribosome"/>
    <property type="evidence" value="ECO:0007669"/>
    <property type="project" value="TreeGrafter"/>
</dbReference>
<proteinExistence type="predicted"/>
<sequence>MPLMHSPEPPMQEPSSPSPVPAISPQIRIKNRRILYLERNPSYFTQPDLELLDPLLYDRCVRRFQTPTEREADGRAKGYSGVLEADLYRSEAKLAAVHKSLAQASSPSTSSSQDLQEPWSSSSEPHLPFVGHAGGKDGEELPEEEVDSPRTKEEGFERWKFEMTIRFLKGEDPDFDYRAIDETEEWDVIERKEEEERWFEDEEPSWVEGEGTGKRFIATPVAKLRLAFEMPPPLRCPSAFPSASSCARHLCKKQQSSRHFSSTPRHQQRTTRARRGLFRWLGTQGEALRNPLPGSTNYLGAYNAQGELRRVLDAARGQKNVDEGANSVASTSPKTDNPSLPPESLRDRVPFPLNRNFVSQPVLSEELREEIWRSIMRQGKSVREVSVEMRVEMSRVGAVVRLKEVEKQWKSIGKPLAKKYSHAVMSMLPQTPYDPGNVEHESINDLPVHASTGQQIFHPTSESRQFTRADAAKVFNERLLPADDRIPHPELVLQHRDLLEGLTDAEREEKARAREEATEWKRKREADIKAKKEAAVKKVDTGRWEFRFTDVNVDDAGKDGRGPNGVGWRYGAPHYDRARGQVKIPQSVE</sequence>
<feature type="region of interest" description="Disordered" evidence="1">
    <location>
        <begin position="102"/>
        <end position="153"/>
    </location>
</feature>
<dbReference type="PANTHER" id="PTHR28158:SF1">
    <property type="entry name" value="SMALL RIBOSOMAL SUBUNIT PROTEIN MS45"/>
    <property type="match status" value="1"/>
</dbReference>
<dbReference type="RefSeq" id="XP_031874227.1">
    <property type="nucleotide sequence ID" value="XM_032010173.1"/>
</dbReference>
<dbReference type="PANTHER" id="PTHR28158">
    <property type="entry name" value="37S RIBOSOMAL PROTEIN S35, MITOCHONDRIAL"/>
    <property type="match status" value="1"/>
</dbReference>
<feature type="region of interest" description="Disordered" evidence="1">
    <location>
        <begin position="1"/>
        <end position="24"/>
    </location>
</feature>
<dbReference type="Pfam" id="PF09747">
    <property type="entry name" value="CCD97-like_C"/>
    <property type="match status" value="1"/>
</dbReference>
<feature type="domain" description="CCD97-like C-terminal" evidence="2">
    <location>
        <begin position="31"/>
        <end position="202"/>
    </location>
</feature>
<evidence type="ECO:0000313" key="4">
    <source>
        <dbReference type="Proteomes" id="UP000254866"/>
    </source>
</evidence>
<dbReference type="AlphaFoldDB" id="A0A370U1C3"/>
<dbReference type="Proteomes" id="UP000254866">
    <property type="component" value="Unassembled WGS sequence"/>
</dbReference>
<name>A0A370U1C3_9HELO</name>
<comment type="caution">
    <text evidence="3">The sequence shown here is derived from an EMBL/GenBank/DDBJ whole genome shotgun (WGS) entry which is preliminary data.</text>
</comment>
<organism evidence="3 4">
    <name type="scientific">Venustampulla echinocandica</name>
    <dbReference type="NCBI Taxonomy" id="2656787"/>
    <lineage>
        <taxon>Eukaryota</taxon>
        <taxon>Fungi</taxon>
        <taxon>Dikarya</taxon>
        <taxon>Ascomycota</taxon>
        <taxon>Pezizomycotina</taxon>
        <taxon>Leotiomycetes</taxon>
        <taxon>Helotiales</taxon>
        <taxon>Pleuroascaceae</taxon>
        <taxon>Venustampulla</taxon>
    </lineage>
</organism>
<evidence type="ECO:0000259" key="2">
    <source>
        <dbReference type="Pfam" id="PF09747"/>
    </source>
</evidence>
<protein>
    <recommendedName>
        <fullName evidence="2">CCD97-like C-terminal domain-containing protein</fullName>
    </recommendedName>
</protein>
<dbReference type="OrthoDB" id="10052321at2759"/>
<feature type="region of interest" description="Disordered" evidence="1">
    <location>
        <begin position="553"/>
        <end position="573"/>
    </location>
</feature>
<dbReference type="InterPro" id="IPR021036">
    <property type="entry name" value="Ribosomal_mS45"/>
</dbReference>